<dbReference type="RefSeq" id="WP_210683715.1">
    <property type="nucleotide sequence ID" value="NZ_JAGMWN010000015.1"/>
</dbReference>
<dbReference type="InterPro" id="IPR028082">
    <property type="entry name" value="Peripla_BP_I"/>
</dbReference>
<evidence type="ECO:0000256" key="3">
    <source>
        <dbReference type="ARBA" id="ARBA00022729"/>
    </source>
</evidence>
<comment type="subcellular location">
    <subcellularLocation>
        <location evidence="1">Cell envelope</location>
    </subcellularLocation>
</comment>
<evidence type="ECO:0000313" key="5">
    <source>
        <dbReference type="EMBL" id="MBP5859114.1"/>
    </source>
</evidence>
<dbReference type="CDD" id="cd06324">
    <property type="entry name" value="PBP1_ABC_sugar_binding-like"/>
    <property type="match status" value="1"/>
</dbReference>
<dbReference type="InterPro" id="IPR025997">
    <property type="entry name" value="SBP_2_dom"/>
</dbReference>
<accession>A0A8J7V5M0</accession>
<dbReference type="Proteomes" id="UP000672602">
    <property type="component" value="Unassembled WGS sequence"/>
</dbReference>
<keyword evidence="6" id="KW-1185">Reference proteome</keyword>
<dbReference type="Pfam" id="PF13407">
    <property type="entry name" value="Peripla_BP_4"/>
    <property type="match status" value="1"/>
</dbReference>
<feature type="domain" description="Periplasmic binding protein" evidence="4">
    <location>
        <begin position="33"/>
        <end position="307"/>
    </location>
</feature>
<gene>
    <name evidence="5" type="ORF">KAJ83_18985</name>
</gene>
<sequence length="374" mass="40820">MALGGAWLAAFSSTEVGSVAHAAAQPGPVRVAVFSPEGPGDPFWARSIDFMEAAARDLGLTLEVHFADGTARTMAGNAERIMTGPTPPDYVLFPATDRIGPSILDIAEREGINAVLLNTTISEDQRDRIKGPRAIYTRWLGGIIADDLLGGYLLARNMFRHAQRRWITAPSGRIEVIGLTHSAADKAALDRIDGLKLASEEYYLGDIAYLGLANGSKAKAHQVIELGYESHPGATLYWSTDDMMALGMMESLTDRTRRLPGTDAIIGGFYWSPWALQAVLDGRISFLMGGHFMTGGAALVMIHDHARGVDFKPMGMEQRFGFGMLHAGNIKQLAPILAQRDWSWVDFKRFSRALHPERGDYGFSASAFLRARKP</sequence>
<dbReference type="GO" id="GO:0030246">
    <property type="term" value="F:carbohydrate binding"/>
    <property type="evidence" value="ECO:0007669"/>
    <property type="project" value="UniProtKB-ARBA"/>
</dbReference>
<evidence type="ECO:0000256" key="1">
    <source>
        <dbReference type="ARBA" id="ARBA00004196"/>
    </source>
</evidence>
<evidence type="ECO:0000259" key="4">
    <source>
        <dbReference type="Pfam" id="PF13407"/>
    </source>
</evidence>
<reference evidence="5" key="1">
    <citation type="submission" date="2021-04" db="EMBL/GenBank/DDBJ databases">
        <authorList>
            <person name="Zhang D.-C."/>
        </authorList>
    </citation>
    <scope>NUCLEOTIDE SEQUENCE</scope>
    <source>
        <strain evidence="5">CGMCC 1.15697</strain>
    </source>
</reference>
<dbReference type="Gene3D" id="3.40.50.2300">
    <property type="match status" value="2"/>
</dbReference>
<comment type="similarity">
    <text evidence="2">Belongs to the bacterial solute-binding protein 2 family.</text>
</comment>
<dbReference type="SUPFAM" id="SSF53822">
    <property type="entry name" value="Periplasmic binding protein-like I"/>
    <property type="match status" value="1"/>
</dbReference>
<evidence type="ECO:0000313" key="6">
    <source>
        <dbReference type="Proteomes" id="UP000672602"/>
    </source>
</evidence>
<name>A0A8J7V5M0_9PROT</name>
<dbReference type="PANTHER" id="PTHR46847:SF2">
    <property type="entry name" value="ABC TRANSPORTER SUGAR-BINDING PROTEIN"/>
    <property type="match status" value="1"/>
</dbReference>
<keyword evidence="3" id="KW-0732">Signal</keyword>
<dbReference type="PANTHER" id="PTHR46847">
    <property type="entry name" value="D-ALLOSE-BINDING PERIPLASMIC PROTEIN-RELATED"/>
    <property type="match status" value="1"/>
</dbReference>
<dbReference type="AlphaFoldDB" id="A0A8J7V5M0"/>
<comment type="caution">
    <text evidence="5">The sequence shown here is derived from an EMBL/GenBank/DDBJ whole genome shotgun (WGS) entry which is preliminary data.</text>
</comment>
<proteinExistence type="inferred from homology"/>
<dbReference type="GO" id="GO:0030313">
    <property type="term" value="C:cell envelope"/>
    <property type="evidence" value="ECO:0007669"/>
    <property type="project" value="UniProtKB-SubCell"/>
</dbReference>
<protein>
    <submittedName>
        <fullName evidence="5">ABC transporter substrate-binding protein</fullName>
    </submittedName>
</protein>
<organism evidence="5 6">
    <name type="scientific">Marivibrio halodurans</name>
    <dbReference type="NCBI Taxonomy" id="2039722"/>
    <lineage>
        <taxon>Bacteria</taxon>
        <taxon>Pseudomonadati</taxon>
        <taxon>Pseudomonadota</taxon>
        <taxon>Alphaproteobacteria</taxon>
        <taxon>Rhodospirillales</taxon>
        <taxon>Rhodospirillaceae</taxon>
        <taxon>Marivibrio</taxon>
    </lineage>
</organism>
<dbReference type="EMBL" id="JAGMWN010000015">
    <property type="protein sequence ID" value="MBP5859114.1"/>
    <property type="molecule type" value="Genomic_DNA"/>
</dbReference>
<evidence type="ECO:0000256" key="2">
    <source>
        <dbReference type="ARBA" id="ARBA00007639"/>
    </source>
</evidence>